<evidence type="ECO:0000256" key="2">
    <source>
        <dbReference type="ARBA" id="ARBA00022525"/>
    </source>
</evidence>
<dbReference type="Pfam" id="PF00059">
    <property type="entry name" value="Lectin_C"/>
    <property type="match status" value="2"/>
</dbReference>
<dbReference type="GO" id="GO:0005615">
    <property type="term" value="C:extracellular space"/>
    <property type="evidence" value="ECO:0007669"/>
    <property type="project" value="TreeGrafter"/>
</dbReference>
<dbReference type="EMBL" id="KP406776">
    <property type="protein sequence ID" value="AKP99430.1"/>
    <property type="molecule type" value="mRNA"/>
</dbReference>
<dbReference type="GO" id="GO:0008083">
    <property type="term" value="F:growth factor activity"/>
    <property type="evidence" value="ECO:0007669"/>
    <property type="project" value="TreeGrafter"/>
</dbReference>
<name>A0A0H4TJ90_SPOEX</name>
<proteinExistence type="evidence at transcript level"/>
<dbReference type="AlphaFoldDB" id="A0A0H4TJ90"/>
<dbReference type="SMART" id="SM00034">
    <property type="entry name" value="CLECT"/>
    <property type="match status" value="2"/>
</dbReference>
<evidence type="ECO:0000256" key="3">
    <source>
        <dbReference type="ARBA" id="ARBA00022729"/>
    </source>
</evidence>
<feature type="domain" description="C-type lectin" evidence="6">
    <location>
        <begin position="179"/>
        <end position="292"/>
    </location>
</feature>
<keyword evidence="3 5" id="KW-0732">Signal</keyword>
<evidence type="ECO:0000256" key="5">
    <source>
        <dbReference type="SAM" id="SignalP"/>
    </source>
</evidence>
<dbReference type="CDD" id="cd00037">
    <property type="entry name" value="CLECT"/>
    <property type="match status" value="2"/>
</dbReference>
<dbReference type="InterPro" id="IPR016187">
    <property type="entry name" value="CTDL_fold"/>
</dbReference>
<dbReference type="SUPFAM" id="SSF56436">
    <property type="entry name" value="C-type lectin-like"/>
    <property type="match status" value="2"/>
</dbReference>
<keyword evidence="2" id="KW-0964">Secreted</keyword>
<dbReference type="InterPro" id="IPR051663">
    <property type="entry name" value="CLec_Tetranectin-domain"/>
</dbReference>
<evidence type="ECO:0000256" key="1">
    <source>
        <dbReference type="ARBA" id="ARBA00004613"/>
    </source>
</evidence>
<dbReference type="InterPro" id="IPR016186">
    <property type="entry name" value="C-type_lectin-like/link_sf"/>
</dbReference>
<dbReference type="PROSITE" id="PS50041">
    <property type="entry name" value="C_TYPE_LECTIN_2"/>
    <property type="match status" value="1"/>
</dbReference>
<feature type="chain" id="PRO_5005209979" evidence="5">
    <location>
        <begin position="21"/>
        <end position="297"/>
    </location>
</feature>
<evidence type="ECO:0000313" key="7">
    <source>
        <dbReference type="EMBL" id="AKP99430.1"/>
    </source>
</evidence>
<accession>A0A0H4TJ90</accession>
<sequence>MKSILILISLLGITLPSAHSRHVPFYRKDYTYIEHFDAFYKVHWDISGTNWNLAFLTCEDEGALLFYPKAQGEWALVKNLTEMMTEVPNVTEIFVGFHNEFNLGEFVTVDGYSTPYPLNVHSPLSDPNLDNCVTMSIDTGKFHEDSCTRTTSTPLPFVCKKTEDESCPTIDKGYKYIKSSHKCYKVNNKPQTWQGAMKTCFMEGGILAVIEDSAQARDVYNMVDGSPEYFVGVRRLFSRSDYYTVKGHKFSDMYSLSYNDQNGDCGTVSSRNSDRIYTSTADCDQRLPFICEMEAQK</sequence>
<dbReference type="PANTHER" id="PTHR22799">
    <property type="entry name" value="TETRANECTIN-RELATED"/>
    <property type="match status" value="1"/>
</dbReference>
<comment type="subcellular location">
    <subcellularLocation>
        <location evidence="1">Secreted</location>
    </subcellularLocation>
</comment>
<dbReference type="Gene3D" id="3.10.100.10">
    <property type="entry name" value="Mannose-Binding Protein A, subunit A"/>
    <property type="match status" value="2"/>
</dbReference>
<dbReference type="PANTHER" id="PTHR22799:SF1">
    <property type="entry name" value="C-TYPE LECTIN DOMAIN FAMILY 11 MEMBER A"/>
    <property type="match status" value="1"/>
</dbReference>
<feature type="signal peptide" evidence="5">
    <location>
        <begin position="1"/>
        <end position="20"/>
    </location>
</feature>
<evidence type="ECO:0000259" key="6">
    <source>
        <dbReference type="PROSITE" id="PS50041"/>
    </source>
</evidence>
<evidence type="ECO:0000256" key="4">
    <source>
        <dbReference type="ARBA" id="ARBA00022734"/>
    </source>
</evidence>
<protein>
    <submittedName>
        <fullName evidence="7">LL2</fullName>
    </submittedName>
</protein>
<keyword evidence="4" id="KW-0430">Lectin</keyword>
<dbReference type="InterPro" id="IPR001304">
    <property type="entry name" value="C-type_lectin-like"/>
</dbReference>
<dbReference type="GO" id="GO:0030246">
    <property type="term" value="F:carbohydrate binding"/>
    <property type="evidence" value="ECO:0007669"/>
    <property type="project" value="UniProtKB-KW"/>
</dbReference>
<reference evidence="7" key="1">
    <citation type="submission" date="2015-01" db="EMBL/GenBank/DDBJ databases">
        <title>Acquisition and domestication of bracovirus genes by Lepidoptera.</title>
        <authorList>
            <person name="Gasmi L."/>
            <person name="Jakubowska A.K."/>
            <person name="Herrero S."/>
        </authorList>
    </citation>
    <scope>NUCLEOTIDE SEQUENCE</scope>
</reference>
<gene>
    <name evidence="7" type="primary">LL2</name>
</gene>
<organism evidence="7">
    <name type="scientific">Spodoptera exigua</name>
    <name type="common">Beet armyworm</name>
    <name type="synonym">Noctua fulgens</name>
    <dbReference type="NCBI Taxonomy" id="7107"/>
    <lineage>
        <taxon>Eukaryota</taxon>
        <taxon>Metazoa</taxon>
        <taxon>Ecdysozoa</taxon>
        <taxon>Arthropoda</taxon>
        <taxon>Hexapoda</taxon>
        <taxon>Insecta</taxon>
        <taxon>Pterygota</taxon>
        <taxon>Neoptera</taxon>
        <taxon>Endopterygota</taxon>
        <taxon>Lepidoptera</taxon>
        <taxon>Glossata</taxon>
        <taxon>Ditrysia</taxon>
        <taxon>Noctuoidea</taxon>
        <taxon>Noctuidae</taxon>
        <taxon>Amphipyrinae</taxon>
        <taxon>Spodoptera</taxon>
    </lineage>
</organism>